<dbReference type="GO" id="GO:0046872">
    <property type="term" value="F:metal ion binding"/>
    <property type="evidence" value="ECO:0007669"/>
    <property type="project" value="UniProtKB-KW"/>
</dbReference>
<reference evidence="9 10" key="1">
    <citation type="submission" date="2019-02" db="EMBL/GenBank/DDBJ databases">
        <title>Ureibacillus thermophilus.</title>
        <authorList>
            <person name="Sunny J.S."/>
            <person name="Natarajan A."/>
            <person name="Saleena L.M."/>
        </authorList>
    </citation>
    <scope>NUCLEOTIDE SEQUENCE [LARGE SCALE GENOMIC DNA]</scope>
    <source>
        <strain evidence="9 10">LM102</strain>
    </source>
</reference>
<evidence type="ECO:0000256" key="2">
    <source>
        <dbReference type="ARBA" id="ARBA00008488"/>
    </source>
</evidence>
<keyword evidence="5 8" id="KW-1133">Transmembrane helix</keyword>
<evidence type="ECO:0000256" key="8">
    <source>
        <dbReference type="SAM" id="Phobius"/>
    </source>
</evidence>
<feature type="binding site" evidence="7">
    <location>
        <position position="71"/>
    </location>
    <ligand>
        <name>Zn(2+)</name>
        <dbReference type="ChEBI" id="CHEBI:29105"/>
    </ligand>
</feature>
<keyword evidence="7" id="KW-0479">Metal-binding</keyword>
<comment type="similarity">
    <text evidence="2">Belongs to the UPF0073 (Hly-III) family.</text>
</comment>
<evidence type="ECO:0000313" key="9">
    <source>
        <dbReference type="EMBL" id="QBK27150.1"/>
    </source>
</evidence>
<protein>
    <submittedName>
        <fullName evidence="9">Hemolysin D</fullName>
    </submittedName>
</protein>
<dbReference type="PANTHER" id="PTHR20855">
    <property type="entry name" value="ADIPOR/PROGESTIN RECEPTOR-RELATED"/>
    <property type="match status" value="1"/>
</dbReference>
<dbReference type="RefSeq" id="WP_208652196.1">
    <property type="nucleotide sequence ID" value="NZ_CP036528.1"/>
</dbReference>
<sequence length="213" mass="23893">MTQSVVMNRSYSKKEEFWNALTHGIGALLTIPALILLIGKAQSTGTKVELISYIVFGISMFLLYLASTLYHSIPKHKVFLKKMDHSSIFLLIAGTYTPVALIAIGGTAGGMLVGIEWALAVIGIIVKQFFVHRFKRTSLLVYISMGWLVIFVFQPVMDYLTIKGVLVLLAGGLSYTIGTYFYQNKNIPYNHAIWHVFVMVGSLFMFLAIYYFL</sequence>
<name>A0A4V1A3G3_9BACL</name>
<comment type="subcellular location">
    <subcellularLocation>
        <location evidence="1">Cell membrane</location>
        <topology evidence="1">Multi-pass membrane protein</topology>
    </subcellularLocation>
</comment>
<dbReference type="Proteomes" id="UP000291151">
    <property type="component" value="Chromosome"/>
</dbReference>
<accession>A0A4V1A3G3</accession>
<feature type="transmembrane region" description="Helical" evidence="8">
    <location>
        <begin position="111"/>
        <end position="130"/>
    </location>
</feature>
<dbReference type="InterPro" id="IPR005744">
    <property type="entry name" value="Hy-lIII"/>
</dbReference>
<dbReference type="GO" id="GO:0005886">
    <property type="term" value="C:plasma membrane"/>
    <property type="evidence" value="ECO:0007669"/>
    <property type="project" value="UniProtKB-SubCell"/>
</dbReference>
<dbReference type="KEGG" id="uth:DKZ56_07755"/>
<feature type="transmembrane region" description="Helical" evidence="8">
    <location>
        <begin position="162"/>
        <end position="182"/>
    </location>
</feature>
<dbReference type="EMBL" id="CP036528">
    <property type="protein sequence ID" value="QBK27150.1"/>
    <property type="molecule type" value="Genomic_DNA"/>
</dbReference>
<feature type="transmembrane region" description="Helical" evidence="8">
    <location>
        <begin position="20"/>
        <end position="38"/>
    </location>
</feature>
<dbReference type="NCBIfam" id="TIGR01065">
    <property type="entry name" value="hlyIII"/>
    <property type="match status" value="1"/>
</dbReference>
<evidence type="ECO:0000256" key="7">
    <source>
        <dbReference type="PIRSR" id="PIRSR604254-1"/>
    </source>
</evidence>
<gene>
    <name evidence="9" type="ORF">DKZ56_07755</name>
</gene>
<evidence type="ECO:0000313" key="10">
    <source>
        <dbReference type="Proteomes" id="UP000291151"/>
    </source>
</evidence>
<dbReference type="InterPro" id="IPR004254">
    <property type="entry name" value="AdipoR/HlyIII-related"/>
</dbReference>
<proteinExistence type="inferred from homology"/>
<dbReference type="Pfam" id="PF03006">
    <property type="entry name" value="HlyIII"/>
    <property type="match status" value="1"/>
</dbReference>
<keyword evidence="7" id="KW-0862">Zinc</keyword>
<feature type="transmembrane region" description="Helical" evidence="8">
    <location>
        <begin position="194"/>
        <end position="212"/>
    </location>
</feature>
<dbReference type="PANTHER" id="PTHR20855:SF3">
    <property type="entry name" value="LD03007P"/>
    <property type="match status" value="1"/>
</dbReference>
<feature type="binding site" evidence="7">
    <location>
        <position position="195"/>
    </location>
    <ligand>
        <name>Zn(2+)</name>
        <dbReference type="ChEBI" id="CHEBI:29105"/>
    </ligand>
</feature>
<feature type="transmembrane region" description="Helical" evidence="8">
    <location>
        <begin position="50"/>
        <end position="67"/>
    </location>
</feature>
<evidence type="ECO:0000256" key="5">
    <source>
        <dbReference type="ARBA" id="ARBA00022989"/>
    </source>
</evidence>
<organism evidence="9 10">
    <name type="scientific">Ureibacillus thermophilus</name>
    <dbReference type="NCBI Taxonomy" id="367743"/>
    <lineage>
        <taxon>Bacteria</taxon>
        <taxon>Bacillati</taxon>
        <taxon>Bacillota</taxon>
        <taxon>Bacilli</taxon>
        <taxon>Bacillales</taxon>
        <taxon>Caryophanaceae</taxon>
        <taxon>Ureibacillus</taxon>
    </lineage>
</organism>
<keyword evidence="10" id="KW-1185">Reference proteome</keyword>
<feature type="binding site" evidence="7">
    <location>
        <position position="191"/>
    </location>
    <ligand>
        <name>Zn(2+)</name>
        <dbReference type="ChEBI" id="CHEBI:29105"/>
    </ligand>
</feature>
<keyword evidence="3" id="KW-1003">Cell membrane</keyword>
<keyword evidence="6 8" id="KW-0472">Membrane</keyword>
<evidence type="ECO:0000256" key="3">
    <source>
        <dbReference type="ARBA" id="ARBA00022475"/>
    </source>
</evidence>
<feature type="transmembrane region" description="Helical" evidence="8">
    <location>
        <begin position="88"/>
        <end position="105"/>
    </location>
</feature>
<keyword evidence="4 8" id="KW-0812">Transmembrane</keyword>
<dbReference type="GO" id="GO:0140911">
    <property type="term" value="F:pore-forming activity"/>
    <property type="evidence" value="ECO:0007669"/>
    <property type="project" value="InterPro"/>
</dbReference>
<evidence type="ECO:0000256" key="6">
    <source>
        <dbReference type="ARBA" id="ARBA00023136"/>
    </source>
</evidence>
<evidence type="ECO:0000256" key="4">
    <source>
        <dbReference type="ARBA" id="ARBA00022692"/>
    </source>
</evidence>
<feature type="transmembrane region" description="Helical" evidence="8">
    <location>
        <begin position="139"/>
        <end position="156"/>
    </location>
</feature>
<evidence type="ECO:0000256" key="1">
    <source>
        <dbReference type="ARBA" id="ARBA00004651"/>
    </source>
</evidence>
<dbReference type="AlphaFoldDB" id="A0A4V1A3G3"/>